<evidence type="ECO:0000256" key="7">
    <source>
        <dbReference type="ARBA" id="ARBA00023235"/>
    </source>
</evidence>
<dbReference type="FunFam" id="3.40.50.300:FF:002850">
    <property type="entry name" value="Katanin p60 ATPase-containing subunit A-like 2"/>
    <property type="match status" value="1"/>
</dbReference>
<keyword evidence="12" id="KW-1185">Reference proteome</keyword>
<name>A0A8S3UJY1_MYTED</name>
<dbReference type="Pfam" id="PF17862">
    <property type="entry name" value="AAA_lid_3"/>
    <property type="match status" value="1"/>
</dbReference>
<dbReference type="Gene3D" id="1.10.8.60">
    <property type="match status" value="1"/>
</dbReference>
<keyword evidence="6 8" id="KW-0206">Cytoskeleton</keyword>
<dbReference type="SMART" id="SM00667">
    <property type="entry name" value="LisH"/>
    <property type="match status" value="1"/>
</dbReference>
<dbReference type="Proteomes" id="UP000683360">
    <property type="component" value="Unassembled WGS sequence"/>
</dbReference>
<dbReference type="OrthoDB" id="191529at2759"/>
<feature type="compositionally biased region" description="Polar residues" evidence="9">
    <location>
        <begin position="208"/>
        <end position="217"/>
    </location>
</feature>
<feature type="binding site" evidence="8">
    <location>
        <begin position="333"/>
        <end position="340"/>
    </location>
    <ligand>
        <name>ATP</name>
        <dbReference type="ChEBI" id="CHEBI:30616"/>
    </ligand>
</feature>
<evidence type="ECO:0000256" key="1">
    <source>
        <dbReference type="ARBA" id="ARBA00004647"/>
    </source>
</evidence>
<dbReference type="GO" id="GO:0008568">
    <property type="term" value="F:microtubule severing ATPase activity"/>
    <property type="evidence" value="ECO:0007669"/>
    <property type="project" value="UniProtKB-EC"/>
</dbReference>
<dbReference type="EMBL" id="CAJPWZ010002589">
    <property type="protein sequence ID" value="CAG2241527.1"/>
    <property type="molecule type" value="Genomic_DNA"/>
</dbReference>
<comment type="function">
    <text evidence="8">Severs microtubules in vitro in an ATP-dependent manner. This activity may promote rapid reorganization of cellular microtubule arrays.</text>
</comment>
<feature type="compositionally biased region" description="Low complexity" evidence="9">
    <location>
        <begin position="154"/>
        <end position="176"/>
    </location>
</feature>
<evidence type="ECO:0000256" key="3">
    <source>
        <dbReference type="ARBA" id="ARBA00022701"/>
    </source>
</evidence>
<feature type="compositionally biased region" description="Low complexity" evidence="9">
    <location>
        <begin position="191"/>
        <end position="207"/>
    </location>
</feature>
<keyword evidence="4 8" id="KW-0547">Nucleotide-binding</keyword>
<dbReference type="PANTHER" id="PTHR23074:SF78">
    <property type="entry name" value="KATANIN P60 ATPASE-CONTAINING SUBUNIT A-LIKE 2"/>
    <property type="match status" value="1"/>
</dbReference>
<dbReference type="EC" id="5.6.1.1" evidence="8"/>
<evidence type="ECO:0000259" key="10">
    <source>
        <dbReference type="SMART" id="SM00382"/>
    </source>
</evidence>
<evidence type="ECO:0000256" key="6">
    <source>
        <dbReference type="ARBA" id="ARBA00023212"/>
    </source>
</evidence>
<dbReference type="PANTHER" id="PTHR23074">
    <property type="entry name" value="AAA DOMAIN-CONTAINING"/>
    <property type="match status" value="1"/>
</dbReference>
<dbReference type="GO" id="GO:0051013">
    <property type="term" value="P:microtubule severing"/>
    <property type="evidence" value="ECO:0007669"/>
    <property type="project" value="UniProtKB-UniRule"/>
</dbReference>
<dbReference type="SUPFAM" id="SSF52540">
    <property type="entry name" value="P-loop containing nucleoside triphosphate hydrolases"/>
    <property type="match status" value="1"/>
</dbReference>
<comment type="caution">
    <text evidence="11">The sequence shown here is derived from an EMBL/GenBank/DDBJ whole genome shotgun (WGS) entry which is preliminary data.</text>
</comment>
<dbReference type="FunFam" id="1.10.8.60:FF:000048">
    <property type="entry name" value="Katanin p60 ATPase-containing subunit A-like 2"/>
    <property type="match status" value="1"/>
</dbReference>
<evidence type="ECO:0000313" key="12">
    <source>
        <dbReference type="Proteomes" id="UP000683360"/>
    </source>
</evidence>
<feature type="domain" description="AAA+ ATPase" evidence="10">
    <location>
        <begin position="325"/>
        <end position="451"/>
    </location>
</feature>
<organism evidence="11 12">
    <name type="scientific">Mytilus edulis</name>
    <name type="common">Blue mussel</name>
    <dbReference type="NCBI Taxonomy" id="6550"/>
    <lineage>
        <taxon>Eukaryota</taxon>
        <taxon>Metazoa</taxon>
        <taxon>Spiralia</taxon>
        <taxon>Lophotrochozoa</taxon>
        <taxon>Mollusca</taxon>
        <taxon>Bivalvia</taxon>
        <taxon>Autobranchia</taxon>
        <taxon>Pteriomorphia</taxon>
        <taxon>Mytilida</taxon>
        <taxon>Mytiloidea</taxon>
        <taxon>Mytilidae</taxon>
        <taxon>Mytilinae</taxon>
        <taxon>Mytilus</taxon>
    </lineage>
</organism>
<comment type="catalytic activity">
    <reaction evidence="8">
        <text>n ATP + n H2O + a microtubule = n ADP + n phosphate + (n+1) alpha/beta tubulin heterodimers.</text>
        <dbReference type="EC" id="5.6.1.1"/>
    </reaction>
</comment>
<protein>
    <recommendedName>
        <fullName evidence="8">Katanin p60 ATPase-containing subunit A-like 2</fullName>
        <shortName evidence="8">Katanin p60 subunit A-like 2</shortName>
        <ecNumber evidence="8">5.6.1.1</ecNumber>
    </recommendedName>
    <alternativeName>
        <fullName evidence="8">p60 katanin-like 2</fullName>
    </alternativeName>
</protein>
<dbReference type="InterPro" id="IPR003593">
    <property type="entry name" value="AAA+_ATPase"/>
</dbReference>
<comment type="subcellular location">
    <subcellularLocation>
        <location evidence="1 8">Cytoplasm</location>
        <location evidence="1 8">Cytoskeleton</location>
        <location evidence="1 8">Spindle pole</location>
    </subcellularLocation>
    <subcellularLocation>
        <location evidence="8">Cytoplasm</location>
        <location evidence="8">Cytoskeleton</location>
    </subcellularLocation>
    <subcellularLocation>
        <location evidence="8">Cytoplasm</location>
    </subcellularLocation>
    <subcellularLocation>
        <location evidence="8">Cytoplasm</location>
        <location evidence="8">Cytoskeleton</location>
        <location evidence="8">Spindle</location>
    </subcellularLocation>
    <text evidence="8">Localizes within the cytoplasm, partially overlapping with microtubules in interphase and to the mitotic spindle and spindle poles during mitosis.</text>
</comment>
<feature type="region of interest" description="Disordered" evidence="9">
    <location>
        <begin position="100"/>
        <end position="226"/>
    </location>
</feature>
<evidence type="ECO:0000256" key="9">
    <source>
        <dbReference type="SAM" id="MobiDB-lite"/>
    </source>
</evidence>
<evidence type="ECO:0000256" key="2">
    <source>
        <dbReference type="ARBA" id="ARBA00022490"/>
    </source>
</evidence>
<reference evidence="11" key="1">
    <citation type="submission" date="2021-03" db="EMBL/GenBank/DDBJ databases">
        <authorList>
            <person name="Bekaert M."/>
        </authorList>
    </citation>
    <scope>NUCLEOTIDE SEQUENCE</scope>
</reference>
<dbReference type="InterPro" id="IPR006594">
    <property type="entry name" value="LisH"/>
</dbReference>
<dbReference type="Pfam" id="PF00004">
    <property type="entry name" value="AAA"/>
    <property type="match status" value="1"/>
</dbReference>
<keyword evidence="7 8" id="KW-0413">Isomerase</keyword>
<gene>
    <name evidence="8" type="primary">KATNAL2</name>
    <name evidence="11" type="ORF">MEDL_53692</name>
</gene>
<dbReference type="InterPro" id="IPR003959">
    <property type="entry name" value="ATPase_AAA_core"/>
</dbReference>
<dbReference type="GO" id="GO:0000922">
    <property type="term" value="C:spindle pole"/>
    <property type="evidence" value="ECO:0007669"/>
    <property type="project" value="UniProtKB-SubCell"/>
</dbReference>
<dbReference type="InterPro" id="IPR050304">
    <property type="entry name" value="MT-severing_AAA_ATPase"/>
</dbReference>
<dbReference type="GO" id="GO:0005524">
    <property type="term" value="F:ATP binding"/>
    <property type="evidence" value="ECO:0007669"/>
    <property type="project" value="UniProtKB-KW"/>
</dbReference>
<evidence type="ECO:0000256" key="4">
    <source>
        <dbReference type="ARBA" id="ARBA00022741"/>
    </source>
</evidence>
<dbReference type="InterPro" id="IPR027417">
    <property type="entry name" value="P-loop_NTPase"/>
</dbReference>
<comment type="similarity">
    <text evidence="8">Belongs to the AAA ATPase family. Katanin p60 subunit A1 subfamily. A-like 2 sub-subfamily.</text>
</comment>
<evidence type="ECO:0000256" key="8">
    <source>
        <dbReference type="HAMAP-Rule" id="MF_03025"/>
    </source>
</evidence>
<proteinExistence type="inferred from homology"/>
<dbReference type="InterPro" id="IPR027497">
    <property type="entry name" value="Katanin_p60_AL2"/>
</dbReference>
<sequence>MTGTMSELSYQTIRTANQAREADELRTDTRKKNLLILVLNYMYEEGYVEAAQALGRETNLDVNKYEVCDNIDLETIIMEYESYYYVKFAKYPKITKKLTSSAGDKRGAPQKSSISRTNSASLSRCRSSLGKNSASLTPSLPRIPQNGRPPSPPQQSGRPKSGTGRQTRQVQSSTRRPNGPEQSKSDKMVNGATLTNGDLGLTLQGLTVQGSNNNSESRVVDEPNKRLNKPGQIIDIRAMINDATKLNAEEGVDGQDRLLKPLGGYVGYNSEWRELAQSISRDIFVQNIDVKWDDIIGLDHAKRLSKEAVVYPIKYPQLFRGILSPWKGLLLYGPPGTGKTLLAKAIATECHTTFFNISATSIVLFEMARFYAPSTIFIDELEAIMSQRGSQGGTSEHEGSRRMKTELLVQMDGLAKTDDLVFLLAASNLPWELDQAMLRRLEKRIIVDLPTLEARKAMFKFHLPSVVMPKEGGLELLSNVDYDVLAARTEYYSGSDLKLVCKEAAMRPVRKIFDALEKNEPGIEYNRLGELHLRLDTITTTDVLKAIERTRPSASINKEKYTQWQKDYESI</sequence>
<dbReference type="GO" id="GO:0005874">
    <property type="term" value="C:microtubule"/>
    <property type="evidence" value="ECO:0007669"/>
    <property type="project" value="UniProtKB-KW"/>
</dbReference>
<dbReference type="GO" id="GO:0005737">
    <property type="term" value="C:cytoplasm"/>
    <property type="evidence" value="ECO:0007669"/>
    <property type="project" value="UniProtKB-SubCell"/>
</dbReference>
<keyword evidence="3 8" id="KW-0493">Microtubule</keyword>
<dbReference type="Pfam" id="PF08513">
    <property type="entry name" value="LisH"/>
    <property type="match status" value="1"/>
</dbReference>
<accession>A0A8S3UJY1</accession>
<dbReference type="GO" id="GO:0016887">
    <property type="term" value="F:ATP hydrolysis activity"/>
    <property type="evidence" value="ECO:0007669"/>
    <property type="project" value="InterPro"/>
</dbReference>
<dbReference type="PROSITE" id="PS50896">
    <property type="entry name" value="LISH"/>
    <property type="match status" value="1"/>
</dbReference>
<keyword evidence="2 8" id="KW-0963">Cytoplasm</keyword>
<dbReference type="SMART" id="SM00382">
    <property type="entry name" value="AAA"/>
    <property type="match status" value="1"/>
</dbReference>
<feature type="compositionally biased region" description="Polar residues" evidence="9">
    <location>
        <begin position="110"/>
        <end position="138"/>
    </location>
</feature>
<evidence type="ECO:0000256" key="5">
    <source>
        <dbReference type="ARBA" id="ARBA00022840"/>
    </source>
</evidence>
<dbReference type="InterPro" id="IPR041569">
    <property type="entry name" value="AAA_lid_3"/>
</dbReference>
<dbReference type="Gene3D" id="3.40.50.300">
    <property type="entry name" value="P-loop containing nucleotide triphosphate hydrolases"/>
    <property type="match status" value="1"/>
</dbReference>
<dbReference type="HAMAP" id="MF_03025">
    <property type="entry name" value="Katanin_p60_AL2"/>
    <property type="match status" value="1"/>
</dbReference>
<keyword evidence="5 8" id="KW-0067">ATP-binding</keyword>
<dbReference type="AlphaFoldDB" id="A0A8S3UJY1"/>
<dbReference type="GO" id="GO:0008017">
    <property type="term" value="F:microtubule binding"/>
    <property type="evidence" value="ECO:0007669"/>
    <property type="project" value="UniProtKB-UniRule"/>
</dbReference>
<evidence type="ECO:0000313" key="11">
    <source>
        <dbReference type="EMBL" id="CAG2241527.1"/>
    </source>
</evidence>